<name>A0ABR7TXC5_9BACT</name>
<keyword evidence="2" id="KW-1185">Reference proteome</keyword>
<dbReference type="SUPFAM" id="SSF55781">
    <property type="entry name" value="GAF domain-like"/>
    <property type="match status" value="1"/>
</dbReference>
<proteinExistence type="predicted"/>
<reference evidence="1 2" key="1">
    <citation type="submission" date="2020-09" db="EMBL/GenBank/DDBJ databases">
        <title>Genome sequences of type strains of Chitinophaga qingshengii and Chitinophaga varians.</title>
        <authorList>
            <person name="Kittiwongwattana C."/>
        </authorList>
    </citation>
    <scope>NUCLEOTIDE SEQUENCE [LARGE SCALE GENOMIC DNA]</scope>
    <source>
        <strain evidence="1 2">JCM 30026</strain>
    </source>
</reference>
<protein>
    <recommendedName>
        <fullName evidence="3">GAF domain-containing protein</fullName>
    </recommendedName>
</protein>
<accession>A0ABR7TXC5</accession>
<evidence type="ECO:0000313" key="2">
    <source>
        <dbReference type="Proteomes" id="UP000659124"/>
    </source>
</evidence>
<dbReference type="InterPro" id="IPR029016">
    <property type="entry name" value="GAF-like_dom_sf"/>
</dbReference>
<sequence length="784" mass="90768">MKILTAHSSVIHDEQVIDSNISFVPFVRFLKEKSANEEDPRATFYKMIVRKFENHPDILKPIPPTADLTDYKEYLDLLTAAIFPVTTDTTRDIYGIGVPFKFAIFYYSDLFKKIFTDSSSGLVAVPQGISVSQVKKDKLTWLYKLILDRIYHFPVNYQNEIIHHIELPDGTRKYVKVNIDPRFVDVKFKGDTPPPLDYENYCSYQMSPDTLKDIIPPDNFYLEGFVIWTVEDVTQAEILNNIKALVMNMKASNEADSYRTLEKMVPTLLGGKGITAHIVPFPKVNGKNVLEEQFTNADPILGVGNKKQQQHFFQLLLDHVAKQPAPLILPTVNEAIISQYPFLKYLPIKNIHSFVLFPITHKKEILGVLELASSTPNALSAEPLWKLESTYPLVVLMLNRSMSILDSRLNEVLKDQFTALQPSVEWKFTEAAWNYLLTPAEERKDIENISFEEVYPLYGAIDIRNSSVQQGNALREDLHEQLELIKYTLQQIAQEIHLPLLEELMFKTEDLLQNLSDNLTAGEDLKINEFMEQEIQPILEHLCEGSDTLKPVLNNYFAKIDKEQGHVFRHRREYEESLSIINRAISQYLEKERAYIQQSFPCYFEKYRTDGIEYTIYIGQSIAQEKKFDQLYLRNLRLWQLSSMARIARLTNKISPRLKIPLQTTQMILMHSAPITISFRSDERRFDVEGAYNIRYEIIKKRIDKVHVKDTGERLTQPGTIAMVYSYVREMEELRKYISFLQAKNILLPDIEMLDLEELQGVSGLKALRVRVNMDQELLPEGNN</sequence>
<evidence type="ECO:0008006" key="3">
    <source>
        <dbReference type="Google" id="ProtNLM"/>
    </source>
</evidence>
<organism evidence="1 2">
    <name type="scientific">Chitinophaga qingshengii</name>
    <dbReference type="NCBI Taxonomy" id="1569794"/>
    <lineage>
        <taxon>Bacteria</taxon>
        <taxon>Pseudomonadati</taxon>
        <taxon>Bacteroidota</taxon>
        <taxon>Chitinophagia</taxon>
        <taxon>Chitinophagales</taxon>
        <taxon>Chitinophagaceae</taxon>
        <taxon>Chitinophaga</taxon>
    </lineage>
</organism>
<evidence type="ECO:0000313" key="1">
    <source>
        <dbReference type="EMBL" id="MBC9934064.1"/>
    </source>
</evidence>
<gene>
    <name evidence="1" type="ORF">ICL07_26995</name>
</gene>
<dbReference type="Proteomes" id="UP000659124">
    <property type="component" value="Unassembled WGS sequence"/>
</dbReference>
<dbReference type="EMBL" id="JACVFC010000004">
    <property type="protein sequence ID" value="MBC9934064.1"/>
    <property type="molecule type" value="Genomic_DNA"/>
</dbReference>
<comment type="caution">
    <text evidence="1">The sequence shown here is derived from an EMBL/GenBank/DDBJ whole genome shotgun (WGS) entry which is preliminary data.</text>
</comment>
<dbReference type="Gene3D" id="3.30.450.40">
    <property type="match status" value="1"/>
</dbReference>
<dbReference type="RefSeq" id="WP_188091159.1">
    <property type="nucleotide sequence ID" value="NZ_JACVFC010000004.1"/>
</dbReference>